<dbReference type="EMBL" id="SRYB01000003">
    <property type="protein sequence ID" value="TGY80191.1"/>
    <property type="molecule type" value="Genomic_DNA"/>
</dbReference>
<evidence type="ECO:0000313" key="2">
    <source>
        <dbReference type="Proteomes" id="UP000306319"/>
    </source>
</evidence>
<proteinExistence type="predicted"/>
<sequence length="372" mass="42231">MRNYLFLLLPLCLLSCNGNNSGTSKSVDEPEVVEVSIDSVSVAGDTSKLHLQSYNPTSYLDQNRSVYGYNYKRHGLDVIDMAGLKIDRFIPFEHHGPDAVNMQVAGLKALSPDTIAIYDGIAVCLIDSMGKVRDRIKLSDDYYCNIETNSRMNITDFNIDFDKHTVTYPAVNHEKGFEVVVYDFGSGSVLKNVRLRKPVSEGKHGFMGAPNVTFNKDLAIYNYPFESDIYVYDMSADSTRVIHAKSNFVDEVMPESKGDTSELLERYGMENFFHSPLYYLEKEGKYVMVTLDGAPVEPNGDIAEAIYGRKLYAMYFDKDFNPVGECELPQNRYNPFVGWFTTPEYLGFFVENVFHPVDEDTIIIDKVTYKNR</sequence>
<protein>
    <submittedName>
        <fullName evidence="1">DUF4221 domain-containing protein</fullName>
    </submittedName>
</protein>
<evidence type="ECO:0000313" key="1">
    <source>
        <dbReference type="EMBL" id="TGY80191.1"/>
    </source>
</evidence>
<name>A0AC61RLP4_9BACT</name>
<comment type="caution">
    <text evidence="1">The sequence shown here is derived from an EMBL/GenBank/DDBJ whole genome shotgun (WGS) entry which is preliminary data.</text>
</comment>
<reference evidence="1" key="1">
    <citation type="submission" date="2019-04" db="EMBL/GenBank/DDBJ databases">
        <title>Microbes associate with the intestines of laboratory mice.</title>
        <authorList>
            <person name="Navarre W."/>
            <person name="Wong E."/>
            <person name="Huang K."/>
            <person name="Tropini C."/>
            <person name="Ng K."/>
            <person name="Yu B."/>
        </authorList>
    </citation>
    <scope>NUCLEOTIDE SEQUENCE</scope>
    <source>
        <strain evidence="1">NM04_E33</strain>
    </source>
</reference>
<accession>A0AC61RLP4</accession>
<gene>
    <name evidence="1" type="ORF">E5331_02830</name>
</gene>
<organism evidence="1 2">
    <name type="scientific">Lepagella muris</name>
    <dbReference type="NCBI Taxonomy" id="3032870"/>
    <lineage>
        <taxon>Bacteria</taxon>
        <taxon>Pseudomonadati</taxon>
        <taxon>Bacteroidota</taxon>
        <taxon>Bacteroidia</taxon>
        <taxon>Bacteroidales</taxon>
        <taxon>Muribaculaceae</taxon>
        <taxon>Lepagella</taxon>
    </lineage>
</organism>
<dbReference type="Proteomes" id="UP000306319">
    <property type="component" value="Unassembled WGS sequence"/>
</dbReference>
<keyword evidence="2" id="KW-1185">Reference proteome</keyword>